<evidence type="ECO:0000313" key="4">
    <source>
        <dbReference type="EMBL" id="QPC58016.1"/>
    </source>
</evidence>
<proteinExistence type="predicted"/>
<organism evidence="3 5">
    <name type="scientific">Fusarium culmorum</name>
    <dbReference type="NCBI Taxonomy" id="5516"/>
    <lineage>
        <taxon>Eukaryota</taxon>
        <taxon>Fungi</taxon>
        <taxon>Dikarya</taxon>
        <taxon>Ascomycota</taxon>
        <taxon>Pezizomycotina</taxon>
        <taxon>Sordariomycetes</taxon>
        <taxon>Hypocreomycetidae</taxon>
        <taxon>Hypocreales</taxon>
        <taxon>Nectriaceae</taxon>
        <taxon>Fusarium</taxon>
    </lineage>
</organism>
<keyword evidence="1" id="KW-0732">Signal</keyword>
<dbReference type="EMBL" id="CP064747">
    <property type="protein sequence ID" value="QPC58016.1"/>
    <property type="molecule type" value="Genomic_DNA"/>
</dbReference>
<feature type="chain" id="PRO_5033324996" description="Apple domain-containing protein" evidence="1">
    <location>
        <begin position="22"/>
        <end position="145"/>
    </location>
</feature>
<dbReference type="Proteomes" id="UP000241587">
    <property type="component" value="Unassembled WGS sequence"/>
</dbReference>
<dbReference type="InterPro" id="IPR003609">
    <property type="entry name" value="Pan_app"/>
</dbReference>
<name>A0A2T4GF04_FUSCU</name>
<dbReference type="EMBL" id="PVEM01000023">
    <property type="protein sequence ID" value="PTD02099.1"/>
    <property type="molecule type" value="Genomic_DNA"/>
</dbReference>
<gene>
    <name evidence="3" type="ORF">FCULG_00012202</name>
    <name evidence="4" type="ORF">HYE67_000247</name>
</gene>
<dbReference type="Proteomes" id="UP000663297">
    <property type="component" value="Chromosome 1"/>
</dbReference>
<evidence type="ECO:0000256" key="1">
    <source>
        <dbReference type="SAM" id="SignalP"/>
    </source>
</evidence>
<reference evidence="4" key="2">
    <citation type="submission" date="2020-11" db="EMBL/GenBank/DDBJ databases">
        <title>The chromosome-scale genome resource for two endophytic Fusarium species: F. culmorum and F. pseudograminearum.</title>
        <authorList>
            <person name="Yuan Z."/>
        </authorList>
    </citation>
    <scope>NUCLEOTIDE SEQUENCE</scope>
    <source>
        <strain evidence="4">Class2-1B</strain>
    </source>
</reference>
<feature type="signal peptide" evidence="1">
    <location>
        <begin position="1"/>
        <end position="21"/>
    </location>
</feature>
<dbReference type="PROSITE" id="PS50948">
    <property type="entry name" value="PAN"/>
    <property type="match status" value="1"/>
</dbReference>
<dbReference type="OrthoDB" id="5076774at2759"/>
<dbReference type="OMA" id="KSCYDYE"/>
<dbReference type="AlphaFoldDB" id="A0A2T4GF04"/>
<keyword evidence="5" id="KW-1185">Reference proteome</keyword>
<evidence type="ECO:0000259" key="2">
    <source>
        <dbReference type="PROSITE" id="PS50948"/>
    </source>
</evidence>
<evidence type="ECO:0000313" key="5">
    <source>
        <dbReference type="Proteomes" id="UP000241587"/>
    </source>
</evidence>
<protein>
    <recommendedName>
        <fullName evidence="2">Apple domain-containing protein</fullName>
    </recommendedName>
</protein>
<feature type="domain" description="Apple" evidence="2">
    <location>
        <begin position="47"/>
        <end position="121"/>
    </location>
</feature>
<evidence type="ECO:0000313" key="3">
    <source>
        <dbReference type="EMBL" id="PTD02099.1"/>
    </source>
</evidence>
<accession>A0A2T4GF04</accession>
<dbReference type="Gene3D" id="3.50.4.10">
    <property type="entry name" value="Hepatocyte Growth Factor"/>
    <property type="match status" value="1"/>
</dbReference>
<dbReference type="SUPFAM" id="SSF57414">
    <property type="entry name" value="Hairpin loop containing domain-like"/>
    <property type="match status" value="1"/>
</dbReference>
<reference evidence="3 5" key="1">
    <citation type="submission" date="2018-02" db="EMBL/GenBank/DDBJ databases">
        <title>Fusarium culmorum secondary metabolites in fungal-bacterial-plant interactions.</title>
        <authorList>
            <person name="Schmidt R."/>
        </authorList>
    </citation>
    <scope>NUCLEOTIDE SEQUENCE [LARGE SCALE GENOMIC DNA]</scope>
    <source>
        <strain evidence="3 5">PV</strain>
    </source>
</reference>
<sequence>MPSTKTIAVAVAALAASGVSASNCKPSACTTYDLKTESEIEAEELNCNKRGAFKDTDSYSIPSWTIYDCAKSCYDYEQFTCEQFSFTPGEEAGIQGFCTLYPDNEIPGNIRGSLVYYDKKCFKCSPPTSRGGRGGPRFRGRIRRS</sequence>